<dbReference type="PANTHER" id="PTHR45947:SF3">
    <property type="entry name" value="SULFOQUINOVOSYL TRANSFERASE SQD2"/>
    <property type="match status" value="1"/>
</dbReference>
<dbReference type="EMBL" id="JBHSDR010000003">
    <property type="protein sequence ID" value="MFC4293793.1"/>
    <property type="molecule type" value="Genomic_DNA"/>
</dbReference>
<dbReference type="SUPFAM" id="SSF53756">
    <property type="entry name" value="UDP-Glycosyltransferase/glycogen phosphorylase"/>
    <property type="match status" value="1"/>
</dbReference>
<protein>
    <submittedName>
        <fullName evidence="3">Glycosyltransferase</fullName>
        <ecNumber evidence="3">2.4.-.-</ecNumber>
    </submittedName>
</protein>
<reference evidence="4" key="1">
    <citation type="journal article" date="2019" name="Int. J. Syst. Evol. Microbiol.">
        <title>The Global Catalogue of Microorganisms (GCM) 10K type strain sequencing project: providing services to taxonomists for standard genome sequencing and annotation.</title>
        <authorList>
            <consortium name="The Broad Institute Genomics Platform"/>
            <consortium name="The Broad Institute Genome Sequencing Center for Infectious Disease"/>
            <person name="Wu L."/>
            <person name="Ma J."/>
        </authorList>
    </citation>
    <scope>NUCLEOTIDE SEQUENCE [LARGE SCALE GENOMIC DNA]</scope>
    <source>
        <strain evidence="4">CGMCC 1.12989</strain>
    </source>
</reference>
<gene>
    <name evidence="3" type="ORF">ACFO0A_01835</name>
</gene>
<evidence type="ECO:0000313" key="4">
    <source>
        <dbReference type="Proteomes" id="UP001595828"/>
    </source>
</evidence>
<keyword evidence="3" id="KW-0328">Glycosyltransferase</keyword>
<keyword evidence="3" id="KW-0808">Transferase</keyword>
<name>A0ABV8RK67_9SPHN</name>
<dbReference type="InterPro" id="IPR028098">
    <property type="entry name" value="Glyco_trans_4-like_N"/>
</dbReference>
<comment type="caution">
    <text evidence="3">The sequence shown here is derived from an EMBL/GenBank/DDBJ whole genome shotgun (WGS) entry which is preliminary data.</text>
</comment>
<sequence>MKIVDVCAFYAPAGGGVKTYIDRKLAYARSAGVEMVVVAPGPASGIEQRGPGARIAWLRSPRFPLDGKYHYFGEGKALHALLDAEAPDVVEASSPWRSPSMVADWSGDAVRSLVMHADPLAAYAYRWFEGFAERPTIDRGFDRYWRHLRRLDGGFDTVISASHSLSRRLEAGGLRRVVTNPMGIDANVFSPALRDDSLRRRLLALCGLEPDAMLLVGVGRHAPEKRWPMVVSAVMAAQYRLPVALVLVGDGRERGRIAREIGTNPHIRMLAPISDRAEMARTIASADALVHGCEAETFCMVAAEARACGVPLIAPAEGGAADHARASGGLTFEPGSAASAAEAIVMLAGQRSPAGRPRAAVDRTRTMEDHFSELFAHYEALRDRRRAGVPAPAFIPQPAAISMAGVA</sequence>
<dbReference type="RefSeq" id="WP_379537275.1">
    <property type="nucleotide sequence ID" value="NZ_JBHSDR010000003.1"/>
</dbReference>
<dbReference type="Pfam" id="PF00534">
    <property type="entry name" value="Glycos_transf_1"/>
    <property type="match status" value="1"/>
</dbReference>
<dbReference type="Proteomes" id="UP001595828">
    <property type="component" value="Unassembled WGS sequence"/>
</dbReference>
<dbReference type="Gene3D" id="3.40.50.2000">
    <property type="entry name" value="Glycogen Phosphorylase B"/>
    <property type="match status" value="2"/>
</dbReference>
<accession>A0ABV8RK67</accession>
<feature type="domain" description="Glycosyltransferase subfamily 4-like N-terminal" evidence="2">
    <location>
        <begin position="15"/>
        <end position="186"/>
    </location>
</feature>
<dbReference type="InterPro" id="IPR050194">
    <property type="entry name" value="Glycosyltransferase_grp1"/>
</dbReference>
<evidence type="ECO:0000259" key="2">
    <source>
        <dbReference type="Pfam" id="PF13439"/>
    </source>
</evidence>
<dbReference type="GO" id="GO:0016757">
    <property type="term" value="F:glycosyltransferase activity"/>
    <property type="evidence" value="ECO:0007669"/>
    <property type="project" value="UniProtKB-KW"/>
</dbReference>
<evidence type="ECO:0000313" key="3">
    <source>
        <dbReference type="EMBL" id="MFC4293793.1"/>
    </source>
</evidence>
<organism evidence="3 4">
    <name type="scientific">Novosphingobium tardum</name>
    <dbReference type="NCBI Taxonomy" id="1538021"/>
    <lineage>
        <taxon>Bacteria</taxon>
        <taxon>Pseudomonadati</taxon>
        <taxon>Pseudomonadota</taxon>
        <taxon>Alphaproteobacteria</taxon>
        <taxon>Sphingomonadales</taxon>
        <taxon>Sphingomonadaceae</taxon>
        <taxon>Novosphingobium</taxon>
    </lineage>
</organism>
<keyword evidence="4" id="KW-1185">Reference proteome</keyword>
<dbReference type="InterPro" id="IPR001296">
    <property type="entry name" value="Glyco_trans_1"/>
</dbReference>
<evidence type="ECO:0000259" key="1">
    <source>
        <dbReference type="Pfam" id="PF00534"/>
    </source>
</evidence>
<dbReference type="PANTHER" id="PTHR45947">
    <property type="entry name" value="SULFOQUINOVOSYL TRANSFERASE SQD2"/>
    <property type="match status" value="1"/>
</dbReference>
<proteinExistence type="predicted"/>
<dbReference type="Pfam" id="PF13439">
    <property type="entry name" value="Glyco_transf_4"/>
    <property type="match status" value="1"/>
</dbReference>
<feature type="domain" description="Glycosyl transferase family 1" evidence="1">
    <location>
        <begin position="214"/>
        <end position="344"/>
    </location>
</feature>
<dbReference type="EC" id="2.4.-.-" evidence="3"/>